<evidence type="ECO:0000313" key="2">
    <source>
        <dbReference type="Proteomes" id="UP001194729"/>
    </source>
</evidence>
<accession>A0ABS0A7N3</accession>
<keyword evidence="2" id="KW-1185">Reference proteome</keyword>
<reference evidence="1 2" key="1">
    <citation type="submission" date="2020-11" db="EMBL/GenBank/DDBJ databases">
        <title>P. mediterranea TC4 genome.</title>
        <authorList>
            <person name="Molmeret M."/>
        </authorList>
    </citation>
    <scope>NUCLEOTIDE SEQUENCE [LARGE SCALE GENOMIC DNA]</scope>
    <source>
        <strain evidence="1 2">TC4</strain>
    </source>
</reference>
<evidence type="ECO:0000313" key="1">
    <source>
        <dbReference type="EMBL" id="MBF4985387.1"/>
    </source>
</evidence>
<dbReference type="EMBL" id="JADKYU010000729">
    <property type="protein sequence ID" value="MBF4985387.1"/>
    <property type="molecule type" value="Genomic_DNA"/>
</dbReference>
<dbReference type="Gene3D" id="3.40.50.150">
    <property type="entry name" value="Vaccinia Virus protein VP39"/>
    <property type="match status" value="1"/>
</dbReference>
<sequence>HLFLALHEKDVFGRASVPFKKVGKLIIPTAAQIKENNRARSAKLRIAQRIED</sequence>
<dbReference type="InterPro" id="IPR029063">
    <property type="entry name" value="SAM-dependent_MTases_sf"/>
</dbReference>
<keyword evidence="1" id="KW-0489">Methyltransferase</keyword>
<dbReference type="GO" id="GO:0008168">
    <property type="term" value="F:methyltransferase activity"/>
    <property type="evidence" value="ECO:0007669"/>
    <property type="project" value="UniProtKB-KW"/>
</dbReference>
<dbReference type="Proteomes" id="UP001194729">
    <property type="component" value="Unassembled WGS sequence"/>
</dbReference>
<feature type="non-terminal residue" evidence="1">
    <location>
        <position position="1"/>
    </location>
</feature>
<protein>
    <submittedName>
        <fullName evidence="1">16S rRNA (Cytosine(1402)-N(4))-methyltransferase</fullName>
        <ecNumber evidence="1">2.1.1.199</ecNumber>
    </submittedName>
</protein>
<dbReference type="GO" id="GO:0032259">
    <property type="term" value="P:methylation"/>
    <property type="evidence" value="ECO:0007669"/>
    <property type="project" value="UniProtKB-KW"/>
</dbReference>
<organism evidence="1 2">
    <name type="scientific">Nonlabens mediterrranea</name>
    <dbReference type="NCBI Taxonomy" id="1419947"/>
    <lineage>
        <taxon>Bacteria</taxon>
        <taxon>Pseudomonadati</taxon>
        <taxon>Bacteroidota</taxon>
        <taxon>Flavobacteriia</taxon>
        <taxon>Flavobacteriales</taxon>
        <taxon>Flavobacteriaceae</taxon>
        <taxon>Nonlabens</taxon>
    </lineage>
</organism>
<comment type="caution">
    <text evidence="1">The sequence shown here is derived from an EMBL/GenBank/DDBJ whole genome shotgun (WGS) entry which is preliminary data.</text>
</comment>
<gene>
    <name evidence="1" type="primary">mraW</name>
    <name evidence="1" type="ORF">FNJ87_13965</name>
</gene>
<dbReference type="EC" id="2.1.1.199" evidence="1"/>
<name>A0ABS0A7N3_9FLAO</name>
<keyword evidence="1" id="KW-0808">Transferase</keyword>
<proteinExistence type="predicted"/>